<reference evidence="1" key="1">
    <citation type="journal article" date="2023" name="GigaByte">
        <title>Genome assembly of the bearded iris, Iris pallida Lam.</title>
        <authorList>
            <person name="Bruccoleri R.E."/>
            <person name="Oakeley E.J."/>
            <person name="Faust A.M.E."/>
            <person name="Altorfer M."/>
            <person name="Dessus-Babus S."/>
            <person name="Burckhardt D."/>
            <person name="Oertli M."/>
            <person name="Naumann U."/>
            <person name="Petersen F."/>
            <person name="Wong J."/>
        </authorList>
    </citation>
    <scope>NUCLEOTIDE SEQUENCE</scope>
    <source>
        <strain evidence="1">GSM-AAB239-AS_SAM_17_03QT</strain>
    </source>
</reference>
<proteinExistence type="predicted"/>
<reference evidence="1" key="2">
    <citation type="submission" date="2023-04" db="EMBL/GenBank/DDBJ databases">
        <authorList>
            <person name="Bruccoleri R.E."/>
            <person name="Oakeley E.J."/>
            <person name="Faust A.-M."/>
            <person name="Dessus-Babus S."/>
            <person name="Altorfer M."/>
            <person name="Burckhardt D."/>
            <person name="Oertli M."/>
            <person name="Naumann U."/>
            <person name="Petersen F."/>
            <person name="Wong J."/>
        </authorList>
    </citation>
    <scope>NUCLEOTIDE SEQUENCE</scope>
    <source>
        <strain evidence="1">GSM-AAB239-AS_SAM_17_03QT</strain>
        <tissue evidence="1">Leaf</tissue>
    </source>
</reference>
<dbReference type="AlphaFoldDB" id="A0AAX6FME7"/>
<dbReference type="Proteomes" id="UP001140949">
    <property type="component" value="Unassembled WGS sequence"/>
</dbReference>
<organism evidence="1 2">
    <name type="scientific">Iris pallida</name>
    <name type="common">Sweet iris</name>
    <dbReference type="NCBI Taxonomy" id="29817"/>
    <lineage>
        <taxon>Eukaryota</taxon>
        <taxon>Viridiplantae</taxon>
        <taxon>Streptophyta</taxon>
        <taxon>Embryophyta</taxon>
        <taxon>Tracheophyta</taxon>
        <taxon>Spermatophyta</taxon>
        <taxon>Magnoliopsida</taxon>
        <taxon>Liliopsida</taxon>
        <taxon>Asparagales</taxon>
        <taxon>Iridaceae</taxon>
        <taxon>Iridoideae</taxon>
        <taxon>Irideae</taxon>
        <taxon>Iris</taxon>
    </lineage>
</organism>
<dbReference type="EMBL" id="JANAVB010027799">
    <property type="protein sequence ID" value="KAJ6817587.1"/>
    <property type="molecule type" value="Genomic_DNA"/>
</dbReference>
<sequence length="97" mass="11073">MRSLPRGRRITAARRRSQRFWWFQSGQQLPSALASRRWLLATRPRRRSSATPDGDSFAALRAALAQATRRWLLAIRRGGTSYEGHTVFKMAARCSKG</sequence>
<keyword evidence="2" id="KW-1185">Reference proteome</keyword>
<name>A0AAX6FME7_IRIPA</name>
<evidence type="ECO:0000313" key="2">
    <source>
        <dbReference type="Proteomes" id="UP001140949"/>
    </source>
</evidence>
<evidence type="ECO:0000313" key="1">
    <source>
        <dbReference type="EMBL" id="KAJ6817587.1"/>
    </source>
</evidence>
<accession>A0AAX6FME7</accession>
<protein>
    <submittedName>
        <fullName evidence="1">Uncharacterized protein</fullName>
    </submittedName>
</protein>
<comment type="caution">
    <text evidence="1">The sequence shown here is derived from an EMBL/GenBank/DDBJ whole genome shotgun (WGS) entry which is preliminary data.</text>
</comment>
<gene>
    <name evidence="1" type="ORF">M6B38_410970</name>
</gene>